<feature type="compositionally biased region" description="Basic and acidic residues" evidence="1">
    <location>
        <begin position="141"/>
        <end position="155"/>
    </location>
</feature>
<dbReference type="Proteomes" id="UP001064933">
    <property type="component" value="Chromosome"/>
</dbReference>
<name>A0ABY6B0C8_9BURK</name>
<reference evidence="3" key="1">
    <citation type="submission" date="2022-10" db="EMBL/GenBank/DDBJ databases">
        <title>Characterization and whole genome sequencing of a new Roseateles species, isolated from fresh water.</title>
        <authorList>
            <person name="Guliayeva D.Y."/>
            <person name="Akhremchuk A.E."/>
            <person name="Sikolenko M.A."/>
            <person name="Valentovich L.N."/>
            <person name="Sidarenka A.V."/>
        </authorList>
    </citation>
    <scope>NUCLEOTIDE SEQUENCE</scope>
    <source>
        <strain evidence="3">BIM B-1768</strain>
    </source>
</reference>
<evidence type="ECO:0000256" key="2">
    <source>
        <dbReference type="SAM" id="SignalP"/>
    </source>
</evidence>
<feature type="signal peptide" evidence="2">
    <location>
        <begin position="1"/>
        <end position="21"/>
    </location>
</feature>
<protein>
    <recommendedName>
        <fullName evidence="5">DUF4124 domain-containing protein</fullName>
    </recommendedName>
</protein>
<feature type="compositionally biased region" description="Low complexity" evidence="1">
    <location>
        <begin position="64"/>
        <end position="82"/>
    </location>
</feature>
<dbReference type="RefSeq" id="WP_261758687.1">
    <property type="nucleotide sequence ID" value="NZ_CP104562.2"/>
</dbReference>
<evidence type="ECO:0000313" key="3">
    <source>
        <dbReference type="EMBL" id="UXH78856.1"/>
    </source>
</evidence>
<keyword evidence="2" id="KW-0732">Signal</keyword>
<feature type="region of interest" description="Disordered" evidence="1">
    <location>
        <begin position="141"/>
        <end position="169"/>
    </location>
</feature>
<keyword evidence="4" id="KW-1185">Reference proteome</keyword>
<sequence length="212" mass="23558">MGARYWLLLLLASLTSSICQAQTYRCNVNGSTYFSDRPCGSAAPQPPQPGKLGTFGPAGGGNSNSGASNYGSSSYGSSSYSGSVRKPPEYAQYLTSACAQLEEAIRTAPARGVRGDTLQGLNEEFRTRCNEDVQEAQRKFYQKRREQSQQRDDQRQQLAAAQAEQRRQDEHCANMRAVIADKRAAMASLDARQKELLQQMQENYNLRCMNRH</sequence>
<gene>
    <name evidence="3" type="ORF">N4261_02635</name>
</gene>
<proteinExistence type="predicted"/>
<feature type="region of interest" description="Disordered" evidence="1">
    <location>
        <begin position="38"/>
        <end position="82"/>
    </location>
</feature>
<evidence type="ECO:0008006" key="5">
    <source>
        <dbReference type="Google" id="ProtNLM"/>
    </source>
</evidence>
<evidence type="ECO:0000313" key="4">
    <source>
        <dbReference type="Proteomes" id="UP001064933"/>
    </source>
</evidence>
<feature type="chain" id="PRO_5046722215" description="DUF4124 domain-containing protein" evidence="2">
    <location>
        <begin position="22"/>
        <end position="212"/>
    </location>
</feature>
<accession>A0ABY6B0C8</accession>
<dbReference type="EMBL" id="CP104562">
    <property type="protein sequence ID" value="UXH78856.1"/>
    <property type="molecule type" value="Genomic_DNA"/>
</dbReference>
<organism evidence="3 4">
    <name type="scientific">Roseateles amylovorans</name>
    <dbReference type="NCBI Taxonomy" id="2978473"/>
    <lineage>
        <taxon>Bacteria</taxon>
        <taxon>Pseudomonadati</taxon>
        <taxon>Pseudomonadota</taxon>
        <taxon>Betaproteobacteria</taxon>
        <taxon>Burkholderiales</taxon>
        <taxon>Sphaerotilaceae</taxon>
        <taxon>Roseateles</taxon>
    </lineage>
</organism>
<evidence type="ECO:0000256" key="1">
    <source>
        <dbReference type="SAM" id="MobiDB-lite"/>
    </source>
</evidence>